<evidence type="ECO:0000256" key="5">
    <source>
        <dbReference type="SAM" id="Coils"/>
    </source>
</evidence>
<reference evidence="9" key="1">
    <citation type="submission" date="2022-03" db="EMBL/GenBank/DDBJ databases">
        <title>Sea Food Isolates.</title>
        <authorList>
            <person name="Li C."/>
        </authorList>
    </citation>
    <scope>NUCLEOTIDE SEQUENCE</scope>
    <source>
        <strain evidence="9">19NY04SH05-1</strain>
    </source>
</reference>
<dbReference type="PRINTS" id="PR00260">
    <property type="entry name" value="CHEMTRNSDUCR"/>
</dbReference>
<dbReference type="InterPro" id="IPR024478">
    <property type="entry name" value="HlyB_4HB_MCP"/>
</dbReference>
<comment type="subcellular location">
    <subcellularLocation>
        <location evidence="1">Membrane</location>
    </subcellularLocation>
</comment>
<dbReference type="GO" id="GO:0007165">
    <property type="term" value="P:signal transduction"/>
    <property type="evidence" value="ECO:0007669"/>
    <property type="project" value="UniProtKB-KW"/>
</dbReference>
<dbReference type="Pfam" id="PF00672">
    <property type="entry name" value="HAMP"/>
    <property type="match status" value="1"/>
</dbReference>
<feature type="domain" description="HAMP" evidence="8">
    <location>
        <begin position="224"/>
        <end position="278"/>
    </location>
</feature>
<dbReference type="SMART" id="SM00283">
    <property type="entry name" value="MA"/>
    <property type="match status" value="1"/>
</dbReference>
<dbReference type="CDD" id="cd11386">
    <property type="entry name" value="MCP_signal"/>
    <property type="match status" value="1"/>
</dbReference>
<feature type="domain" description="Methyl-accepting transducer" evidence="7">
    <location>
        <begin position="283"/>
        <end position="519"/>
    </location>
</feature>
<feature type="coiled-coil region" evidence="5">
    <location>
        <begin position="312"/>
        <end position="339"/>
    </location>
</feature>
<dbReference type="PANTHER" id="PTHR32089">
    <property type="entry name" value="METHYL-ACCEPTING CHEMOTAXIS PROTEIN MCPB"/>
    <property type="match status" value="1"/>
</dbReference>
<dbReference type="PROSITE" id="PS50885">
    <property type="entry name" value="HAMP"/>
    <property type="match status" value="1"/>
</dbReference>
<dbReference type="GO" id="GO:0016020">
    <property type="term" value="C:membrane"/>
    <property type="evidence" value="ECO:0007669"/>
    <property type="project" value="UniProtKB-SubCell"/>
</dbReference>
<dbReference type="PANTHER" id="PTHR32089:SF120">
    <property type="entry name" value="METHYL-ACCEPTING CHEMOTAXIS PROTEIN TLPQ"/>
    <property type="match status" value="1"/>
</dbReference>
<dbReference type="SMART" id="SM00304">
    <property type="entry name" value="HAMP"/>
    <property type="match status" value="1"/>
</dbReference>
<organism evidence="9">
    <name type="scientific">Aeromonas sp. 19NY04SH05-1</name>
    <dbReference type="NCBI Taxonomy" id="2920537"/>
    <lineage>
        <taxon>Bacteria</taxon>
        <taxon>Pseudomonadati</taxon>
        <taxon>Pseudomonadota</taxon>
        <taxon>Gammaproteobacteria</taxon>
        <taxon>Aeromonadales</taxon>
        <taxon>Aeromonadaceae</taxon>
        <taxon>Aeromonas</taxon>
    </lineage>
</organism>
<accession>A0AAU6TC88</accession>
<protein>
    <submittedName>
        <fullName evidence="9">Methyl-accepting chemotaxis protein</fullName>
    </submittedName>
</protein>
<evidence type="ECO:0000256" key="4">
    <source>
        <dbReference type="PROSITE-ProRule" id="PRU00284"/>
    </source>
</evidence>
<evidence type="ECO:0000256" key="1">
    <source>
        <dbReference type="ARBA" id="ARBA00004370"/>
    </source>
</evidence>
<dbReference type="GO" id="GO:0004888">
    <property type="term" value="F:transmembrane signaling receptor activity"/>
    <property type="evidence" value="ECO:0007669"/>
    <property type="project" value="InterPro"/>
</dbReference>
<evidence type="ECO:0000256" key="3">
    <source>
        <dbReference type="ARBA" id="ARBA00029447"/>
    </source>
</evidence>
<dbReference type="SUPFAM" id="SSF58104">
    <property type="entry name" value="Methyl-accepting chemotaxis protein (MCP) signaling domain"/>
    <property type="match status" value="1"/>
</dbReference>
<dbReference type="GO" id="GO:0006935">
    <property type="term" value="P:chemotaxis"/>
    <property type="evidence" value="ECO:0007669"/>
    <property type="project" value="InterPro"/>
</dbReference>
<evidence type="ECO:0000259" key="8">
    <source>
        <dbReference type="PROSITE" id="PS50885"/>
    </source>
</evidence>
<evidence type="ECO:0000256" key="2">
    <source>
        <dbReference type="ARBA" id="ARBA00023224"/>
    </source>
</evidence>
<keyword evidence="2 4" id="KW-0807">Transducer</keyword>
<proteinExistence type="inferred from homology"/>
<gene>
    <name evidence="9" type="ORF">MRK42_06470</name>
</gene>
<evidence type="ECO:0000313" key="9">
    <source>
        <dbReference type="EMBL" id="XAG42622.1"/>
    </source>
</evidence>
<keyword evidence="6" id="KW-0472">Membrane</keyword>
<evidence type="ECO:0000256" key="6">
    <source>
        <dbReference type="SAM" id="Phobius"/>
    </source>
</evidence>
<keyword evidence="5" id="KW-0175">Coiled coil</keyword>
<dbReference type="Pfam" id="PF12729">
    <property type="entry name" value="4HB_MCP_1"/>
    <property type="match status" value="1"/>
</dbReference>
<keyword evidence="6" id="KW-0812">Transmembrane</keyword>
<dbReference type="InterPro" id="IPR004089">
    <property type="entry name" value="MCPsignal_dom"/>
</dbReference>
<dbReference type="CDD" id="cd06225">
    <property type="entry name" value="HAMP"/>
    <property type="match status" value="1"/>
</dbReference>
<dbReference type="InterPro" id="IPR004090">
    <property type="entry name" value="Chemotax_Me-accpt_rcpt"/>
</dbReference>
<evidence type="ECO:0000259" key="7">
    <source>
        <dbReference type="PROSITE" id="PS50111"/>
    </source>
</evidence>
<name>A0AAU6TC88_9GAMM</name>
<dbReference type="FunFam" id="1.10.287.950:FF:000001">
    <property type="entry name" value="Methyl-accepting chemotaxis sensory transducer"/>
    <property type="match status" value="1"/>
</dbReference>
<dbReference type="Gene3D" id="1.10.287.950">
    <property type="entry name" value="Methyl-accepting chemotaxis protein"/>
    <property type="match status" value="1"/>
</dbReference>
<dbReference type="AlphaFoldDB" id="A0AAU6TC88"/>
<dbReference type="Pfam" id="PF00015">
    <property type="entry name" value="MCPsignal"/>
    <property type="match status" value="1"/>
</dbReference>
<dbReference type="InterPro" id="IPR003660">
    <property type="entry name" value="HAMP_dom"/>
</dbReference>
<dbReference type="RefSeq" id="WP_252657435.1">
    <property type="nucleotide sequence ID" value="NZ_CP095328.1"/>
</dbReference>
<keyword evidence="6" id="KW-1133">Transmembrane helix</keyword>
<dbReference type="EMBL" id="CP095328">
    <property type="protein sequence ID" value="XAG42622.1"/>
    <property type="molecule type" value="Genomic_DNA"/>
</dbReference>
<feature type="transmembrane region" description="Helical" evidence="6">
    <location>
        <begin position="202"/>
        <end position="224"/>
    </location>
</feature>
<sequence>MQKFISLGVRIRMSFFVLIVAILIMSWVSFASLHSMGERVSTLNDAVLPSIQVSSSIDSTLGTIRQIELNILIHQMNGNKSEISNLLNQMQLFRKKYAEIDAVYEELPYSSEKYSQREDADAEEFRHLIGKYLSGNDMVISLLNSYINQNIEPEGLYDIVMVKQWELLKPAASKMADIIKFNQQVAAELNSTAKEEEEKSEIINYSICVVALLIAGIISQLLYVKIKKPMDYLVEQAGFISSGDLTKNINKKIFSNDEIGALADVFSTMRANLYHMVSELSQAISQLSAAAEEVSAISSQSSSNMKKQQVDLASLATAMNEMQATIDETSRNTQEAANTSEEMNSLSVECLNTVGRAHETVNGAMSTITSTSKAIEQLGVNSRNISIVVEVIQNIAEQTNLLALNAAIEAARAGEQGRGFAVVADEVRTLAKRTQDSTAQINKIVSEFQSETSNASSSMQQSNGMIEAISKDANSINVSVNDIVQSISVTSQMNAQIAAALEEQATVSQELNRNIINISNASDEVSSGAEQMNQACAELADLAGKLYAISKGFKV</sequence>
<dbReference type="PROSITE" id="PS50111">
    <property type="entry name" value="CHEMOTAXIS_TRANSDUC_2"/>
    <property type="match status" value="1"/>
</dbReference>
<comment type="similarity">
    <text evidence="3">Belongs to the methyl-accepting chemotaxis (MCP) protein family.</text>
</comment>